<comment type="similarity">
    <text evidence="2 10">Belongs to the ABC-4 integral membrane protein family. FtsX subfamily.</text>
</comment>
<feature type="transmembrane region" description="Helical" evidence="11">
    <location>
        <begin position="212"/>
        <end position="237"/>
    </location>
</feature>
<comment type="function">
    <text evidence="10">Part of the ABC transporter FtsEX involved in asymmetric cellular division facilitating the initiation of sporulation.</text>
</comment>
<evidence type="ECO:0000256" key="6">
    <source>
        <dbReference type="ARBA" id="ARBA00022692"/>
    </source>
</evidence>
<evidence type="ECO:0000256" key="9">
    <source>
        <dbReference type="ARBA" id="ARBA00023306"/>
    </source>
</evidence>
<evidence type="ECO:0000256" key="11">
    <source>
        <dbReference type="SAM" id="Phobius"/>
    </source>
</evidence>
<keyword evidence="9 10" id="KW-0131">Cell cycle</keyword>
<dbReference type="Gene3D" id="3.30.70.3040">
    <property type="match status" value="1"/>
</dbReference>
<evidence type="ECO:0000256" key="2">
    <source>
        <dbReference type="ARBA" id="ARBA00007379"/>
    </source>
</evidence>
<keyword evidence="15" id="KW-1185">Reference proteome</keyword>
<keyword evidence="6 11" id="KW-0812">Transmembrane</keyword>
<sequence length="289" mass="32234">MNLLNYYIRDAREGIRRNMGAAAAAAALIFIAMTIAGILFLVRFGAGDLMRYLDSQVSVKAYLEPSVDSSEVARILQRNSYVKSVEIETKEQMLDRLSVFFQGREHLLSAFKESAIPDAVHLKLTDNKNASKIAGELRSIQGITEVIYPQQFAAALESGSDYVNRYGMALLLFFVIISYLTVYIAINLALFQREKEIRVKLLLGAKPLHVRGQFLFEGGLTGFMGSLMSVLALYLLYSYMLFPLQHQFPFIFTFSMNMLYGTMVGIIAAGTAVSLSAAYFSTRKLIGYA</sequence>
<dbReference type="PANTHER" id="PTHR47755:SF1">
    <property type="entry name" value="CELL DIVISION PROTEIN FTSX"/>
    <property type="match status" value="1"/>
</dbReference>
<evidence type="ECO:0000313" key="14">
    <source>
        <dbReference type="EMBL" id="MCR8631671.1"/>
    </source>
</evidence>
<proteinExistence type="inferred from homology"/>
<feature type="domain" description="FtsX extracellular" evidence="13">
    <location>
        <begin position="57"/>
        <end position="146"/>
    </location>
</feature>
<evidence type="ECO:0000259" key="12">
    <source>
        <dbReference type="Pfam" id="PF02687"/>
    </source>
</evidence>
<comment type="subcellular location">
    <subcellularLocation>
        <location evidence="1">Cell membrane</location>
        <topology evidence="1">Multi-pass membrane protein</topology>
    </subcellularLocation>
</comment>
<dbReference type="Proteomes" id="UP001300012">
    <property type="component" value="Unassembled WGS sequence"/>
</dbReference>
<evidence type="ECO:0000256" key="3">
    <source>
        <dbReference type="ARBA" id="ARBA00021907"/>
    </source>
</evidence>
<dbReference type="EMBL" id="JANQBD010000006">
    <property type="protein sequence ID" value="MCR8631671.1"/>
    <property type="molecule type" value="Genomic_DNA"/>
</dbReference>
<evidence type="ECO:0000256" key="7">
    <source>
        <dbReference type="ARBA" id="ARBA00022989"/>
    </source>
</evidence>
<keyword evidence="8 10" id="KW-0472">Membrane</keyword>
<dbReference type="Pfam" id="PF02687">
    <property type="entry name" value="FtsX"/>
    <property type="match status" value="1"/>
</dbReference>
<keyword evidence="5 10" id="KW-0132">Cell division</keyword>
<protein>
    <recommendedName>
        <fullName evidence="3 10">Cell division protein FtsX</fullName>
    </recommendedName>
</protein>
<dbReference type="InterPro" id="IPR003838">
    <property type="entry name" value="ABC3_permease_C"/>
</dbReference>
<feature type="transmembrane region" description="Helical" evidence="11">
    <location>
        <begin position="257"/>
        <end position="280"/>
    </location>
</feature>
<dbReference type="RefSeq" id="WP_258213259.1">
    <property type="nucleotide sequence ID" value="NZ_JANQBD010000006.1"/>
</dbReference>
<dbReference type="PIRSF" id="PIRSF003097">
    <property type="entry name" value="FtsX"/>
    <property type="match status" value="1"/>
</dbReference>
<name>A0ABT1YES7_9BACL</name>
<dbReference type="InterPro" id="IPR004513">
    <property type="entry name" value="FtsX"/>
</dbReference>
<feature type="transmembrane region" description="Helical" evidence="11">
    <location>
        <begin position="166"/>
        <end position="191"/>
    </location>
</feature>
<evidence type="ECO:0000256" key="1">
    <source>
        <dbReference type="ARBA" id="ARBA00004651"/>
    </source>
</evidence>
<organism evidence="14 15">
    <name type="scientific">Paenibacillus radicis</name>
    <name type="common">ex Xue et al. 2023</name>
    <dbReference type="NCBI Taxonomy" id="2972489"/>
    <lineage>
        <taxon>Bacteria</taxon>
        <taxon>Bacillati</taxon>
        <taxon>Bacillota</taxon>
        <taxon>Bacilli</taxon>
        <taxon>Bacillales</taxon>
        <taxon>Paenibacillaceae</taxon>
        <taxon>Paenibacillus</taxon>
    </lineage>
</organism>
<evidence type="ECO:0000256" key="10">
    <source>
        <dbReference type="PIRNR" id="PIRNR003097"/>
    </source>
</evidence>
<evidence type="ECO:0000256" key="4">
    <source>
        <dbReference type="ARBA" id="ARBA00022475"/>
    </source>
</evidence>
<evidence type="ECO:0000256" key="5">
    <source>
        <dbReference type="ARBA" id="ARBA00022618"/>
    </source>
</evidence>
<feature type="transmembrane region" description="Helical" evidence="11">
    <location>
        <begin position="21"/>
        <end position="42"/>
    </location>
</feature>
<accession>A0ABT1YES7</accession>
<dbReference type="InterPro" id="IPR040690">
    <property type="entry name" value="FtsX_ECD"/>
</dbReference>
<feature type="domain" description="ABC3 transporter permease C-terminal" evidence="12">
    <location>
        <begin position="169"/>
        <end position="286"/>
    </location>
</feature>
<keyword evidence="7 11" id="KW-1133">Transmembrane helix</keyword>
<keyword evidence="4 10" id="KW-1003">Cell membrane</keyword>
<evidence type="ECO:0000313" key="15">
    <source>
        <dbReference type="Proteomes" id="UP001300012"/>
    </source>
</evidence>
<dbReference type="PANTHER" id="PTHR47755">
    <property type="entry name" value="CELL DIVISION PROTEIN FTSX"/>
    <property type="match status" value="1"/>
</dbReference>
<reference evidence="14 15" key="1">
    <citation type="submission" date="2022-08" db="EMBL/GenBank/DDBJ databases">
        <title>Paenibacillus endoradicis sp. nov., Paenibacillus radicibacter sp. nov and Paenibacillus pararadicis sp. nov., three cold-adapted plant growth-promoting bacteria isolated from root of Larix gmelinii in Great Khingan.</title>
        <authorList>
            <person name="Xue H."/>
        </authorList>
    </citation>
    <scope>NUCLEOTIDE SEQUENCE [LARGE SCALE GENOMIC DNA]</scope>
    <source>
        <strain evidence="14 15">N5-1-1-5</strain>
    </source>
</reference>
<gene>
    <name evidence="14" type="ORF">NV381_10695</name>
</gene>
<dbReference type="Pfam" id="PF18075">
    <property type="entry name" value="FtsX_ECD"/>
    <property type="match status" value="1"/>
</dbReference>
<comment type="caution">
    <text evidence="14">The sequence shown here is derived from an EMBL/GenBank/DDBJ whole genome shotgun (WGS) entry which is preliminary data.</text>
</comment>
<evidence type="ECO:0000259" key="13">
    <source>
        <dbReference type="Pfam" id="PF18075"/>
    </source>
</evidence>
<evidence type="ECO:0000256" key="8">
    <source>
        <dbReference type="ARBA" id="ARBA00023136"/>
    </source>
</evidence>